<name>A0A1I7ZXW6_9BILA</name>
<dbReference type="WBParaSite" id="L893_g30878.t1">
    <property type="protein sequence ID" value="L893_g30878.t1"/>
    <property type="gene ID" value="L893_g30878"/>
</dbReference>
<accession>A0A1I7ZXW6</accession>
<feature type="compositionally biased region" description="Basic and acidic residues" evidence="1">
    <location>
        <begin position="20"/>
        <end position="33"/>
    </location>
</feature>
<organism evidence="2 3">
    <name type="scientific">Steinernema glaseri</name>
    <dbReference type="NCBI Taxonomy" id="37863"/>
    <lineage>
        <taxon>Eukaryota</taxon>
        <taxon>Metazoa</taxon>
        <taxon>Ecdysozoa</taxon>
        <taxon>Nematoda</taxon>
        <taxon>Chromadorea</taxon>
        <taxon>Rhabditida</taxon>
        <taxon>Tylenchina</taxon>
        <taxon>Panagrolaimomorpha</taxon>
        <taxon>Strongyloidoidea</taxon>
        <taxon>Steinernematidae</taxon>
        <taxon>Steinernema</taxon>
    </lineage>
</organism>
<dbReference type="AlphaFoldDB" id="A0A1I7ZXW6"/>
<reference evidence="3" key="1">
    <citation type="submission" date="2016-11" db="UniProtKB">
        <authorList>
            <consortium name="WormBaseParasite"/>
        </authorList>
    </citation>
    <scope>IDENTIFICATION</scope>
</reference>
<protein>
    <submittedName>
        <fullName evidence="3">CARMIL C-terminal domain-containing protein</fullName>
    </submittedName>
</protein>
<keyword evidence="2" id="KW-1185">Reference proteome</keyword>
<feature type="region of interest" description="Disordered" evidence="1">
    <location>
        <begin position="15"/>
        <end position="183"/>
    </location>
</feature>
<evidence type="ECO:0000313" key="3">
    <source>
        <dbReference type="WBParaSite" id="L893_g30878.t1"/>
    </source>
</evidence>
<dbReference type="Proteomes" id="UP000095287">
    <property type="component" value="Unplaced"/>
</dbReference>
<proteinExistence type="predicted"/>
<feature type="compositionally biased region" description="Basic and acidic residues" evidence="1">
    <location>
        <begin position="220"/>
        <end position="232"/>
    </location>
</feature>
<sequence length="323" mass="36026">MYPFLADIDEKMNRPRMRSMQRDREGFRRRFLTDDESSDSDIEIIGVGSASNETQDKIEVRRKKRTFGESFGMAPQPEELFAKSASRNRSYLFEDSPSPTPSDVHDPNATSSPREEGELSDSDIEVVGDGPVSNATMEQIQDRKNKRCRKEPSGAPSPPRERARSRSRNPSPCSGNLPSDTTCEVLSDESDIEVVGDGPVSTATMEQIRDKRMKRCIREASRAPSQPRERVTRSRSRNPSHCSVLSPSDTTGETLNDILSQVSLTSPPPVIRSRSETRSTAADEKAIRMAHNAKVKMSITKNPLACDDLSTSMMWMPKTTART</sequence>
<feature type="region of interest" description="Disordered" evidence="1">
    <location>
        <begin position="220"/>
        <end position="250"/>
    </location>
</feature>
<feature type="compositionally biased region" description="Polar residues" evidence="1">
    <location>
        <begin position="239"/>
        <end position="250"/>
    </location>
</feature>
<evidence type="ECO:0000256" key="1">
    <source>
        <dbReference type="SAM" id="MobiDB-lite"/>
    </source>
</evidence>
<evidence type="ECO:0000313" key="2">
    <source>
        <dbReference type="Proteomes" id="UP000095287"/>
    </source>
</evidence>